<sequence length="318" mass="35706">MRLLISTENATIDMTDLANNIKLSTAMETVGASLTFDIARNYNDIDFATCENIKIGDVVMLEVEEKNIFKGVILEQTFSKFTKSVKCLDFCFYLNKNKILKQFEEISASDAIRQVLKDAGAPIGEISNVSTSISKMYNSNTVAEIIADILKQVNNETGIKYILEYENDVFNVLPFKVIEVEFISDKTADESVTESILEMKNKIIVISNEQDEAEILATAQDDGNIQKYGSLQEIVSVDPDEDEAKVRNIAKTKLKELNKIFKTASLQGFGNATLKAGRVLKLNNKEFYLTGNYLIKSCIHTWRSGEHLTNVEVEEYAE</sequence>
<name>A0ABS2G271_FUSMR</name>
<feature type="domain" description="YqbQ/XkdQ" evidence="1">
    <location>
        <begin position="21"/>
        <end position="313"/>
    </location>
</feature>
<reference evidence="2 3" key="1">
    <citation type="journal article" date="2021" name="Sci. Rep.">
        <title>The distribution of antibiotic resistance genes in chicken gut microbiota commensals.</title>
        <authorList>
            <person name="Juricova H."/>
            <person name="Matiasovicova J."/>
            <person name="Kubasova T."/>
            <person name="Cejkova D."/>
            <person name="Rychlik I."/>
        </authorList>
    </citation>
    <scope>NUCLEOTIDE SEQUENCE [LARGE SCALE GENOMIC DNA]</scope>
    <source>
        <strain evidence="2 3">An425</strain>
    </source>
</reference>
<keyword evidence="3" id="KW-1185">Reference proteome</keyword>
<protein>
    <recommendedName>
        <fullName evidence="1">YqbQ/XkdQ domain-containing protein</fullName>
    </recommendedName>
</protein>
<dbReference type="Proteomes" id="UP000728968">
    <property type="component" value="Unassembled WGS sequence"/>
</dbReference>
<dbReference type="Pfam" id="PF24032">
    <property type="entry name" value="YQBQ"/>
    <property type="match status" value="1"/>
</dbReference>
<dbReference type="EMBL" id="JACJLT010000018">
    <property type="protein sequence ID" value="MBM6874688.1"/>
    <property type="molecule type" value="Genomic_DNA"/>
</dbReference>
<gene>
    <name evidence="2" type="ORF">H6A04_03310</name>
</gene>
<dbReference type="InterPro" id="IPR056937">
    <property type="entry name" value="YqbQ/XkdQ"/>
</dbReference>
<dbReference type="RefSeq" id="WP_204715810.1">
    <property type="nucleotide sequence ID" value="NZ_JACJLT010000018.1"/>
</dbReference>
<evidence type="ECO:0000259" key="1">
    <source>
        <dbReference type="Pfam" id="PF24032"/>
    </source>
</evidence>
<comment type="caution">
    <text evidence="2">The sequence shown here is derived from an EMBL/GenBank/DDBJ whole genome shotgun (WGS) entry which is preliminary data.</text>
</comment>
<dbReference type="SUPFAM" id="SSF69279">
    <property type="entry name" value="Phage tail proteins"/>
    <property type="match status" value="1"/>
</dbReference>
<evidence type="ECO:0000313" key="2">
    <source>
        <dbReference type="EMBL" id="MBM6874688.1"/>
    </source>
</evidence>
<evidence type="ECO:0000313" key="3">
    <source>
        <dbReference type="Proteomes" id="UP000728968"/>
    </source>
</evidence>
<accession>A0ABS2G271</accession>
<organism evidence="2 3">
    <name type="scientific">Fusobacterium mortiferum</name>
    <dbReference type="NCBI Taxonomy" id="850"/>
    <lineage>
        <taxon>Bacteria</taxon>
        <taxon>Fusobacteriati</taxon>
        <taxon>Fusobacteriota</taxon>
        <taxon>Fusobacteriia</taxon>
        <taxon>Fusobacteriales</taxon>
        <taxon>Fusobacteriaceae</taxon>
        <taxon>Fusobacterium</taxon>
    </lineage>
</organism>
<proteinExistence type="predicted"/>